<evidence type="ECO:0000313" key="3">
    <source>
        <dbReference type="Proteomes" id="UP001156666"/>
    </source>
</evidence>
<name>A0AA37SJD6_9BACT</name>
<dbReference type="PANTHER" id="PTHR35532:SF5">
    <property type="entry name" value="CARBOHYDRATE-BINDING DOMAIN-CONTAINING PROTEIN"/>
    <property type="match status" value="1"/>
</dbReference>
<dbReference type="Gene3D" id="2.60.40.1190">
    <property type="match status" value="1"/>
</dbReference>
<evidence type="ECO:0000313" key="2">
    <source>
        <dbReference type="EMBL" id="GLR15863.1"/>
    </source>
</evidence>
<dbReference type="GO" id="GO:0030246">
    <property type="term" value="F:carbohydrate binding"/>
    <property type="evidence" value="ECO:0007669"/>
    <property type="project" value="InterPro"/>
</dbReference>
<dbReference type="Proteomes" id="UP001156666">
    <property type="component" value="Unassembled WGS sequence"/>
</dbReference>
<comment type="caution">
    <text evidence="2">The sequence shown here is derived from an EMBL/GenBank/DDBJ whole genome shotgun (WGS) entry which is preliminary data.</text>
</comment>
<protein>
    <recommendedName>
        <fullName evidence="1">Carbohydrate-binding domain-containing protein</fullName>
    </recommendedName>
</protein>
<gene>
    <name evidence="2" type="ORF">GCM10007940_04780</name>
</gene>
<accession>A0AA37SJD6</accession>
<sequence length="322" mass="38246">MKAQDCDDLKAYKHPIAFNPALYHASKINAELVIDGKLDEQEWLDAESSEDFVDIEGELREMPERRTMVKMLYDDEYLYIGAHMIEDHIWYSLTEKDAIIYRDDDFEIFIDADGNGHNYHEFEFNANNTMLDLWMLVPYSISQRPHYIIEWDAKGVKSATYLSGTVNDPSDIDSFWSIEIAIPLRTVGGKRDFWRIDFSRVDWLMDVIDGKYVKQKKQPERNWVWSPTGYIDMHKPETWGYVAFDPEFEIGEEELFKWEMWKIYYSVRAFKRKKGYYPEDIVCLTSDSRIRISVSEYGFDLIGQFGEHTWTIDKYALIRRNK</sequence>
<proteinExistence type="predicted"/>
<dbReference type="PANTHER" id="PTHR35532">
    <property type="entry name" value="SIMILAR TO POLYHYDROXYALKANOATE DEPOLYMERASE"/>
    <property type="match status" value="1"/>
</dbReference>
<dbReference type="SUPFAM" id="SSF49344">
    <property type="entry name" value="CBD9-like"/>
    <property type="match status" value="1"/>
</dbReference>
<organism evidence="2 3">
    <name type="scientific">Portibacter lacus</name>
    <dbReference type="NCBI Taxonomy" id="1099794"/>
    <lineage>
        <taxon>Bacteria</taxon>
        <taxon>Pseudomonadati</taxon>
        <taxon>Bacteroidota</taxon>
        <taxon>Saprospiria</taxon>
        <taxon>Saprospirales</taxon>
        <taxon>Haliscomenobacteraceae</taxon>
        <taxon>Portibacter</taxon>
    </lineage>
</organism>
<dbReference type="GO" id="GO:0004553">
    <property type="term" value="F:hydrolase activity, hydrolyzing O-glycosyl compounds"/>
    <property type="evidence" value="ECO:0007669"/>
    <property type="project" value="InterPro"/>
</dbReference>
<dbReference type="InterPro" id="IPR010502">
    <property type="entry name" value="Carb-bd_dom_fam9"/>
</dbReference>
<dbReference type="Pfam" id="PF06452">
    <property type="entry name" value="CBM9_1"/>
    <property type="match status" value="1"/>
</dbReference>
<dbReference type="CDD" id="cd09620">
    <property type="entry name" value="CBM9_like_3"/>
    <property type="match status" value="1"/>
</dbReference>
<dbReference type="EMBL" id="BSOH01000001">
    <property type="protein sequence ID" value="GLR15863.1"/>
    <property type="molecule type" value="Genomic_DNA"/>
</dbReference>
<dbReference type="AlphaFoldDB" id="A0AA37SJD6"/>
<reference evidence="2" key="2">
    <citation type="submission" date="2023-01" db="EMBL/GenBank/DDBJ databases">
        <title>Draft genome sequence of Portibacter lacus strain NBRC 108769.</title>
        <authorList>
            <person name="Sun Q."/>
            <person name="Mori K."/>
        </authorList>
    </citation>
    <scope>NUCLEOTIDE SEQUENCE</scope>
    <source>
        <strain evidence="2">NBRC 108769</strain>
    </source>
</reference>
<reference evidence="2" key="1">
    <citation type="journal article" date="2014" name="Int. J. Syst. Evol. Microbiol.">
        <title>Complete genome sequence of Corynebacterium casei LMG S-19264T (=DSM 44701T), isolated from a smear-ripened cheese.</title>
        <authorList>
            <consortium name="US DOE Joint Genome Institute (JGI-PGF)"/>
            <person name="Walter F."/>
            <person name="Albersmeier A."/>
            <person name="Kalinowski J."/>
            <person name="Ruckert C."/>
        </authorList>
    </citation>
    <scope>NUCLEOTIDE SEQUENCE</scope>
    <source>
        <strain evidence="2">NBRC 108769</strain>
    </source>
</reference>
<dbReference type="GO" id="GO:0016052">
    <property type="term" value="P:carbohydrate catabolic process"/>
    <property type="evidence" value="ECO:0007669"/>
    <property type="project" value="InterPro"/>
</dbReference>
<keyword evidence="3" id="KW-1185">Reference proteome</keyword>
<evidence type="ECO:0000259" key="1">
    <source>
        <dbReference type="Pfam" id="PF06452"/>
    </source>
</evidence>
<feature type="domain" description="Carbohydrate-binding" evidence="1">
    <location>
        <begin position="34"/>
        <end position="124"/>
    </location>
</feature>